<proteinExistence type="predicted"/>
<dbReference type="InterPro" id="IPR036514">
    <property type="entry name" value="SGNH_hydro_sf"/>
</dbReference>
<comment type="caution">
    <text evidence="2">The sequence shown here is derived from an EMBL/GenBank/DDBJ whole genome shotgun (WGS) entry which is preliminary data.</text>
</comment>
<evidence type="ECO:0000313" key="3">
    <source>
        <dbReference type="Proteomes" id="UP000185984"/>
    </source>
</evidence>
<dbReference type="InterPro" id="IPR013830">
    <property type="entry name" value="SGNH_hydro"/>
</dbReference>
<accession>A0A1U7HHY3</accession>
<gene>
    <name evidence="2" type="ORF">NIES1031_18875</name>
</gene>
<dbReference type="AlphaFoldDB" id="A0A1U7HHY3"/>
<sequence length="195" mass="21930">MTRICFFGESFVNGTSDPECLGWTGRICAAACQQGHDITYYNLGVRRQTSTELKKRWLDEVSCRLSPEFDSKIVFSFGVNDTTLENGKTRVDCSTSIENLYHILGTAKQMFPVLMVGPPPTPEREQNNRIACLSAHYADVCQKLDIAYLDIFTQLQSSAIWFKEAAANDCYHPGAGGYTELANIVQSWSSWLSWF</sequence>
<dbReference type="Pfam" id="PF13472">
    <property type="entry name" value="Lipase_GDSL_2"/>
    <property type="match status" value="1"/>
</dbReference>
<dbReference type="RefSeq" id="WP_073551021.1">
    <property type="nucleotide sequence ID" value="NZ_CAWMVK010000009.1"/>
</dbReference>
<keyword evidence="3" id="KW-1185">Reference proteome</keyword>
<evidence type="ECO:0000259" key="1">
    <source>
        <dbReference type="Pfam" id="PF13472"/>
    </source>
</evidence>
<dbReference type="EMBL" id="MRCC01000017">
    <property type="protein sequence ID" value="OKH23155.1"/>
    <property type="molecule type" value="Genomic_DNA"/>
</dbReference>
<dbReference type="Proteomes" id="UP000185984">
    <property type="component" value="Unassembled WGS sequence"/>
</dbReference>
<feature type="domain" description="SGNH hydrolase-type esterase" evidence="1">
    <location>
        <begin position="6"/>
        <end position="178"/>
    </location>
</feature>
<dbReference type="OrthoDB" id="5196031at2"/>
<dbReference type="Gene3D" id="3.40.50.1110">
    <property type="entry name" value="SGNH hydrolase"/>
    <property type="match status" value="1"/>
</dbReference>
<dbReference type="SUPFAM" id="SSF52266">
    <property type="entry name" value="SGNH hydrolase"/>
    <property type="match status" value="1"/>
</dbReference>
<evidence type="ECO:0000313" key="2">
    <source>
        <dbReference type="EMBL" id="OKH23155.1"/>
    </source>
</evidence>
<name>A0A1U7HHY3_9CHRO</name>
<reference evidence="2 3" key="1">
    <citation type="submission" date="2016-11" db="EMBL/GenBank/DDBJ databases">
        <title>Draft Genome Sequences of Nine Cyanobacterial Strains from Diverse Habitats.</title>
        <authorList>
            <person name="Zhu T."/>
            <person name="Hou S."/>
            <person name="Lu X."/>
            <person name="Hess W.R."/>
        </authorList>
    </citation>
    <scope>NUCLEOTIDE SEQUENCE [LARGE SCALE GENOMIC DNA]</scope>
    <source>
        <strain evidence="2 3">5.2 s.c.1</strain>
    </source>
</reference>
<protein>
    <submittedName>
        <fullName evidence="2">Lipase</fullName>
    </submittedName>
</protein>
<dbReference type="STRING" id="247279.NIES1031_18875"/>
<organism evidence="2 3">
    <name type="scientific">Chroogloeocystis siderophila 5.2 s.c.1</name>
    <dbReference type="NCBI Taxonomy" id="247279"/>
    <lineage>
        <taxon>Bacteria</taxon>
        <taxon>Bacillati</taxon>
        <taxon>Cyanobacteriota</taxon>
        <taxon>Cyanophyceae</taxon>
        <taxon>Oscillatoriophycideae</taxon>
        <taxon>Chroococcales</taxon>
        <taxon>Chroococcaceae</taxon>
        <taxon>Chroogloeocystis</taxon>
    </lineage>
</organism>